<gene>
    <name evidence="6" type="ORF">F9278_17950</name>
</gene>
<dbReference type="Proteomes" id="UP000327294">
    <property type="component" value="Chromosome"/>
</dbReference>
<proteinExistence type="inferred from homology"/>
<accession>A0A5P8K3C5</accession>
<dbReference type="KEGG" id="sphv:F9278_17950"/>
<dbReference type="Gene3D" id="3.40.50.1000">
    <property type="entry name" value="HAD superfamily/HAD-like"/>
    <property type="match status" value="1"/>
</dbReference>
<comment type="similarity">
    <text evidence="1">Belongs to the HAD-like hydrolase superfamily. CbbY/CbbZ/Gph/YieH family.</text>
</comment>
<keyword evidence="2" id="KW-0829">Tyrosine-protein kinase</keyword>
<dbReference type="GO" id="GO:0004713">
    <property type="term" value="F:protein tyrosine kinase activity"/>
    <property type="evidence" value="ECO:0007669"/>
    <property type="project" value="UniProtKB-KW"/>
</dbReference>
<dbReference type="SFLD" id="SFLDG01135">
    <property type="entry name" value="C1.5.6:_HAD__Beta-PGM__Phospha"/>
    <property type="match status" value="1"/>
</dbReference>
<dbReference type="InterPro" id="IPR006351">
    <property type="entry name" value="AHBA_synth-like"/>
</dbReference>
<dbReference type="AlphaFoldDB" id="A0A5P8K3C5"/>
<evidence type="ECO:0000256" key="1">
    <source>
        <dbReference type="ARBA" id="ARBA00006171"/>
    </source>
</evidence>
<evidence type="ECO:0000256" key="4">
    <source>
        <dbReference type="ARBA" id="ARBA00069527"/>
    </source>
</evidence>
<dbReference type="NCBIfam" id="TIGR01549">
    <property type="entry name" value="HAD-SF-IA-v1"/>
    <property type="match status" value="1"/>
</dbReference>
<dbReference type="InterPro" id="IPR006439">
    <property type="entry name" value="HAD-SF_hydro_IA"/>
</dbReference>
<dbReference type="Gene3D" id="1.10.150.240">
    <property type="entry name" value="Putative phosphatase, domain 2"/>
    <property type="match status" value="1"/>
</dbReference>
<evidence type="ECO:0000256" key="2">
    <source>
        <dbReference type="ARBA" id="ARBA00023137"/>
    </source>
</evidence>
<comment type="catalytic activity">
    <reaction evidence="3">
        <text>L-tyrosyl-[protein] + ATP = O-phospho-L-tyrosyl-[protein] + ADP + H(+)</text>
        <dbReference type="Rhea" id="RHEA:10596"/>
        <dbReference type="Rhea" id="RHEA-COMP:10136"/>
        <dbReference type="Rhea" id="RHEA-COMP:20101"/>
        <dbReference type="ChEBI" id="CHEBI:15378"/>
        <dbReference type="ChEBI" id="CHEBI:30616"/>
        <dbReference type="ChEBI" id="CHEBI:46858"/>
        <dbReference type="ChEBI" id="CHEBI:61978"/>
        <dbReference type="ChEBI" id="CHEBI:456216"/>
    </reaction>
    <physiologicalReaction direction="left-to-right" evidence="3">
        <dbReference type="Rhea" id="RHEA:10597"/>
    </physiologicalReaction>
</comment>
<dbReference type="RefSeq" id="WP_152169272.1">
    <property type="nucleotide sequence ID" value="NZ_CP045096.1"/>
</dbReference>
<keyword evidence="6" id="KW-0378">Hydrolase</keyword>
<dbReference type="NCBIfam" id="TIGR01509">
    <property type="entry name" value="HAD-SF-IA-v3"/>
    <property type="match status" value="1"/>
</dbReference>
<dbReference type="GO" id="GO:0008967">
    <property type="term" value="F:phosphoglycolate phosphatase activity"/>
    <property type="evidence" value="ECO:0007669"/>
    <property type="project" value="TreeGrafter"/>
</dbReference>
<protein>
    <recommendedName>
        <fullName evidence="4">Tyrosine-protein kinase PtkA</fullName>
    </recommendedName>
    <alternativeName>
        <fullName evidence="5">Protein tyrosine kinase A</fullName>
    </alternativeName>
</protein>
<dbReference type="SFLD" id="SFLDS00003">
    <property type="entry name" value="Haloacid_Dehalogenase"/>
    <property type="match status" value="1"/>
</dbReference>
<sequence>MHSGIAFAPETTGAVGTADGPFSHPKSVVVFDLDGVIVDSFPVMREAFTIAYAEVIGDGKAPFEEYERHLGRYFPDIMKLMGLPLEMEEPFVRESYRLAGRVPLFAGVTPVLEELRERGFRTAIATGKAGVRARHLLETLGVLHHFDHVLGSDEVARAKPAPDIVLRALELLGARPEEAMMVGDAVTDISAARAAGVATVAALWGECDAAELLAAAPDVALHRPDELLALCPTVAEVA</sequence>
<dbReference type="NCBIfam" id="TIGR01454">
    <property type="entry name" value="AHBA_synth_RP"/>
    <property type="match status" value="1"/>
</dbReference>
<keyword evidence="7" id="KW-1185">Reference proteome</keyword>
<evidence type="ECO:0000313" key="6">
    <source>
        <dbReference type="EMBL" id="QFQ97793.1"/>
    </source>
</evidence>
<keyword evidence="2" id="KW-0808">Transferase</keyword>
<evidence type="ECO:0000256" key="5">
    <source>
        <dbReference type="ARBA" id="ARBA00080335"/>
    </source>
</evidence>
<dbReference type="GO" id="GO:0006281">
    <property type="term" value="P:DNA repair"/>
    <property type="evidence" value="ECO:0007669"/>
    <property type="project" value="TreeGrafter"/>
</dbReference>
<reference evidence="6 7" key="1">
    <citation type="submission" date="2019-10" db="EMBL/GenBank/DDBJ databases">
        <title>Streptomyces sp. strain GY16 isolated from leaves of Broussonetia papyrifera.</title>
        <authorList>
            <person name="Mo P."/>
        </authorList>
    </citation>
    <scope>NUCLEOTIDE SEQUENCE [LARGE SCALE GENOMIC DNA]</scope>
    <source>
        <strain evidence="6 7">GY16</strain>
    </source>
</reference>
<dbReference type="PANTHER" id="PTHR43434">
    <property type="entry name" value="PHOSPHOGLYCOLATE PHOSPHATASE"/>
    <property type="match status" value="1"/>
</dbReference>
<dbReference type="PRINTS" id="PR00413">
    <property type="entry name" value="HADHALOGNASE"/>
</dbReference>
<dbReference type="Pfam" id="PF00702">
    <property type="entry name" value="Hydrolase"/>
    <property type="match status" value="1"/>
</dbReference>
<dbReference type="PANTHER" id="PTHR43434:SF1">
    <property type="entry name" value="PHOSPHOGLYCOLATE PHOSPHATASE"/>
    <property type="match status" value="1"/>
</dbReference>
<dbReference type="InterPro" id="IPR023214">
    <property type="entry name" value="HAD_sf"/>
</dbReference>
<dbReference type="EMBL" id="CP045096">
    <property type="protein sequence ID" value="QFQ97793.1"/>
    <property type="molecule type" value="Genomic_DNA"/>
</dbReference>
<dbReference type="SUPFAM" id="SSF56784">
    <property type="entry name" value="HAD-like"/>
    <property type="match status" value="1"/>
</dbReference>
<dbReference type="InterPro" id="IPR036412">
    <property type="entry name" value="HAD-like_sf"/>
</dbReference>
<keyword evidence="2" id="KW-0418">Kinase</keyword>
<dbReference type="InterPro" id="IPR023198">
    <property type="entry name" value="PGP-like_dom2"/>
</dbReference>
<organism evidence="6 7">
    <name type="scientific">Streptomyces phaeolivaceus</name>
    <dbReference type="NCBI Taxonomy" id="2653200"/>
    <lineage>
        <taxon>Bacteria</taxon>
        <taxon>Bacillati</taxon>
        <taxon>Actinomycetota</taxon>
        <taxon>Actinomycetes</taxon>
        <taxon>Kitasatosporales</taxon>
        <taxon>Streptomycetaceae</taxon>
        <taxon>Streptomyces</taxon>
    </lineage>
</organism>
<dbReference type="InterPro" id="IPR050155">
    <property type="entry name" value="HAD-like_hydrolase_sf"/>
</dbReference>
<evidence type="ECO:0000313" key="7">
    <source>
        <dbReference type="Proteomes" id="UP000327294"/>
    </source>
</evidence>
<dbReference type="GO" id="GO:0005829">
    <property type="term" value="C:cytosol"/>
    <property type="evidence" value="ECO:0007669"/>
    <property type="project" value="TreeGrafter"/>
</dbReference>
<dbReference type="SFLD" id="SFLDG01129">
    <property type="entry name" value="C1.5:_HAD__Beta-PGM__Phosphata"/>
    <property type="match status" value="1"/>
</dbReference>
<evidence type="ECO:0000256" key="3">
    <source>
        <dbReference type="ARBA" id="ARBA00050405"/>
    </source>
</evidence>
<dbReference type="FunFam" id="3.40.50.1000:FF:000022">
    <property type="entry name" value="Phosphoglycolate phosphatase"/>
    <property type="match status" value="1"/>
</dbReference>
<name>A0A5P8K3C5_9ACTN</name>